<dbReference type="CDD" id="cd00201">
    <property type="entry name" value="WW"/>
    <property type="match status" value="1"/>
</dbReference>
<evidence type="ECO:0000256" key="12">
    <source>
        <dbReference type="ARBA" id="ARBA00023242"/>
    </source>
</evidence>
<evidence type="ECO:0000256" key="14">
    <source>
        <dbReference type="ARBA" id="ARBA00046362"/>
    </source>
</evidence>
<evidence type="ECO:0000256" key="5">
    <source>
        <dbReference type="ARBA" id="ARBA00022588"/>
    </source>
</evidence>
<evidence type="ECO:0000313" key="17">
    <source>
        <dbReference type="EMBL" id="RVX04872.1"/>
    </source>
</evidence>
<feature type="region of interest" description="Disordered" evidence="15">
    <location>
        <begin position="133"/>
        <end position="162"/>
    </location>
</feature>
<dbReference type="GO" id="GO:0008380">
    <property type="term" value="P:RNA splicing"/>
    <property type="evidence" value="ECO:0007669"/>
    <property type="project" value="UniProtKB-KW"/>
</dbReference>
<comment type="caution">
    <text evidence="17">The sequence shown here is derived from an EMBL/GenBank/DDBJ whole genome shotgun (WGS) entry which is preliminary data.</text>
</comment>
<sequence length="268" mass="29408">MGDIETAACDAVLREQEIATQRIIHSQRQAKGESEPSMDNTDILSGRRHDPNALKEHLLKMTTEHRAEMALKRGKSTLREEVVVNLLLIASVDGGHHHMGSEICNIEIGNGYGVPGGGAYYGASRSNIAMPKKLGIGGNEGHKSPEINRESEEKSESKELPEYLKQKLRARGILKDDTAKGDPHINTFKAMKLEAQSTQTTAPAKLPTGWVEAKDPASGASYYYNENTGMSQWERPVETSFSSQPPSPLSLPEDWEEALDVTTVTVWA</sequence>
<dbReference type="SUPFAM" id="SSF51045">
    <property type="entry name" value="WW domain"/>
    <property type="match status" value="1"/>
</dbReference>
<dbReference type="PANTHER" id="PTHR21737:SF3">
    <property type="entry name" value="POLYGLUTAMINE-BINDING PROTEIN 1"/>
    <property type="match status" value="1"/>
</dbReference>
<evidence type="ECO:0000256" key="8">
    <source>
        <dbReference type="ARBA" id="ARBA00022859"/>
    </source>
</evidence>
<reference evidence="17 18" key="1">
    <citation type="journal article" date="2018" name="PLoS Genet.">
        <title>Population sequencing reveals clonal diversity and ancestral inbreeding in the grapevine cultivar Chardonnay.</title>
        <authorList>
            <person name="Roach M.J."/>
            <person name="Johnson D.L."/>
            <person name="Bohlmann J."/>
            <person name="van Vuuren H.J."/>
            <person name="Jones S.J."/>
            <person name="Pretorius I.S."/>
            <person name="Schmidt S.A."/>
            <person name="Borneman A.R."/>
        </authorList>
    </citation>
    <scope>NUCLEOTIDE SEQUENCE [LARGE SCALE GENOMIC DNA]</scope>
    <source>
        <strain evidence="18">cv. Chardonnay</strain>
        <tissue evidence="17">Leaf</tissue>
    </source>
</reference>
<dbReference type="EMBL" id="QGNW01000058">
    <property type="protein sequence ID" value="RVX04872.1"/>
    <property type="molecule type" value="Genomic_DNA"/>
</dbReference>
<dbReference type="Proteomes" id="UP000288805">
    <property type="component" value="Unassembled WGS sequence"/>
</dbReference>
<feature type="domain" description="WW" evidence="16">
    <location>
        <begin position="204"/>
        <end position="238"/>
    </location>
</feature>
<evidence type="ECO:0000256" key="4">
    <source>
        <dbReference type="ARBA" id="ARBA00022553"/>
    </source>
</evidence>
<keyword evidence="7" id="KW-0677">Repeat</keyword>
<keyword evidence="12" id="KW-0539">Nucleus</keyword>
<comment type="subcellular location">
    <subcellularLocation>
        <location evidence="2">Cytoplasmic granule</location>
    </subcellularLocation>
    <subcellularLocation>
        <location evidence="1">Nucleus speckle</location>
    </subcellularLocation>
</comment>
<evidence type="ECO:0000256" key="11">
    <source>
        <dbReference type="ARBA" id="ARBA00023187"/>
    </source>
</evidence>
<dbReference type="Pfam" id="PF00397">
    <property type="entry name" value="WW"/>
    <property type="match status" value="1"/>
</dbReference>
<dbReference type="PANTHER" id="PTHR21737">
    <property type="entry name" value="POLYGLUTAMINE BINDING PROTEIN 1/MARVEL MEMBRANE-ASSOCIATING DOMAIN CONTAINING 3"/>
    <property type="match status" value="1"/>
</dbReference>
<feature type="region of interest" description="Disordered" evidence="15">
    <location>
        <begin position="25"/>
        <end position="48"/>
    </location>
</feature>
<dbReference type="InterPro" id="IPR001202">
    <property type="entry name" value="WW_dom"/>
</dbReference>
<dbReference type="Gene3D" id="2.20.70.10">
    <property type="match status" value="1"/>
</dbReference>
<keyword evidence="4" id="KW-0597">Phosphoprotein</keyword>
<comment type="subunit">
    <text evidence="14">Interacts with POU3F2/Brn-2, ATXN1, TXNL4A, HTT and AR. Interaction with ATXN1 correlates positively with the length of the polyglutamine tract. Interacts with RNA polymerase II large subunit in a phosphorylation-dependent manner. Forms a ternary complex with ATXN1 mutant and phosphorylated RNA polymerase II. Interacts (via C-terminus) with TXNL4A and CD2BP2. Interacts (via WW domain) with ATN1 and SF3B1, and may interact with additional splice factors. Interacts (via WW domain) with WBP11; Leading to reduce interaction between PQBP1 and TXNL4A. Interacts with CAPRIN1. Interacts with DDX1. Interacts with SFPQ. Interacts with KHSRP.</text>
</comment>
<evidence type="ECO:0000256" key="13">
    <source>
        <dbReference type="ARBA" id="ARBA00042167"/>
    </source>
</evidence>
<evidence type="ECO:0000256" key="2">
    <source>
        <dbReference type="ARBA" id="ARBA00004463"/>
    </source>
</evidence>
<dbReference type="PROSITE" id="PS50020">
    <property type="entry name" value="WW_DOMAIN_2"/>
    <property type="match status" value="1"/>
</dbReference>
<evidence type="ECO:0000256" key="15">
    <source>
        <dbReference type="SAM" id="MobiDB-lite"/>
    </source>
</evidence>
<dbReference type="GO" id="GO:0006397">
    <property type="term" value="P:mRNA processing"/>
    <property type="evidence" value="ECO:0007669"/>
    <property type="project" value="UniProtKB-KW"/>
</dbReference>
<dbReference type="PROSITE" id="PS01159">
    <property type="entry name" value="WW_DOMAIN_1"/>
    <property type="match status" value="1"/>
</dbReference>
<accession>A0A438J7C9</accession>
<evidence type="ECO:0000256" key="7">
    <source>
        <dbReference type="ARBA" id="ARBA00022737"/>
    </source>
</evidence>
<keyword evidence="9" id="KW-0805">Transcription regulation</keyword>
<proteinExistence type="predicted"/>
<evidence type="ECO:0000256" key="9">
    <source>
        <dbReference type="ARBA" id="ARBA00023015"/>
    </source>
</evidence>
<evidence type="ECO:0000256" key="10">
    <source>
        <dbReference type="ARBA" id="ARBA00023163"/>
    </source>
</evidence>
<dbReference type="SMART" id="SM00456">
    <property type="entry name" value="WW"/>
    <property type="match status" value="1"/>
</dbReference>
<keyword evidence="10" id="KW-0804">Transcription</keyword>
<organism evidence="17 18">
    <name type="scientific">Vitis vinifera</name>
    <name type="common">Grape</name>
    <dbReference type="NCBI Taxonomy" id="29760"/>
    <lineage>
        <taxon>Eukaryota</taxon>
        <taxon>Viridiplantae</taxon>
        <taxon>Streptophyta</taxon>
        <taxon>Embryophyta</taxon>
        <taxon>Tracheophyta</taxon>
        <taxon>Spermatophyta</taxon>
        <taxon>Magnoliopsida</taxon>
        <taxon>eudicotyledons</taxon>
        <taxon>Gunneridae</taxon>
        <taxon>Pentapetalae</taxon>
        <taxon>rosids</taxon>
        <taxon>Vitales</taxon>
        <taxon>Vitaceae</taxon>
        <taxon>Viteae</taxon>
        <taxon>Vitis</taxon>
    </lineage>
</organism>
<evidence type="ECO:0000256" key="6">
    <source>
        <dbReference type="ARBA" id="ARBA00022664"/>
    </source>
</evidence>
<protein>
    <recommendedName>
        <fullName evidence="3">Polyglutamine-binding protein 1</fullName>
    </recommendedName>
    <alternativeName>
        <fullName evidence="13">Polyglutamine tract-binding protein 1</fullName>
    </alternativeName>
</protein>
<evidence type="ECO:0000259" key="16">
    <source>
        <dbReference type="PROSITE" id="PS50020"/>
    </source>
</evidence>
<evidence type="ECO:0000256" key="3">
    <source>
        <dbReference type="ARBA" id="ARBA00021117"/>
    </source>
</evidence>
<keyword evidence="8" id="KW-0391">Immunity</keyword>
<dbReference type="GO" id="GO:0045087">
    <property type="term" value="P:innate immune response"/>
    <property type="evidence" value="ECO:0007669"/>
    <property type="project" value="UniProtKB-KW"/>
</dbReference>
<name>A0A438J7C9_VITVI</name>
<dbReference type="InterPro" id="IPR036020">
    <property type="entry name" value="WW_dom_sf"/>
</dbReference>
<dbReference type="AlphaFoldDB" id="A0A438J7C9"/>
<evidence type="ECO:0000256" key="1">
    <source>
        <dbReference type="ARBA" id="ARBA00004324"/>
    </source>
</evidence>
<keyword evidence="5" id="KW-0399">Innate immunity</keyword>
<evidence type="ECO:0000313" key="18">
    <source>
        <dbReference type="Proteomes" id="UP000288805"/>
    </source>
</evidence>
<feature type="compositionally biased region" description="Basic and acidic residues" evidence="15">
    <location>
        <begin position="140"/>
        <end position="162"/>
    </location>
</feature>
<keyword evidence="6" id="KW-0507">mRNA processing</keyword>
<keyword evidence="11" id="KW-0508">mRNA splicing</keyword>
<gene>
    <name evidence="17" type="ORF">CK203_019261</name>
</gene>
<dbReference type="GO" id="GO:0016607">
    <property type="term" value="C:nuclear speck"/>
    <property type="evidence" value="ECO:0007669"/>
    <property type="project" value="UniProtKB-SubCell"/>
</dbReference>